<dbReference type="Proteomes" id="UP000515163">
    <property type="component" value="Unplaced"/>
</dbReference>
<organism evidence="4 5">
    <name type="scientific">Actinia tenebrosa</name>
    <name type="common">Australian red waratah sea anemone</name>
    <dbReference type="NCBI Taxonomy" id="6105"/>
    <lineage>
        <taxon>Eukaryota</taxon>
        <taxon>Metazoa</taxon>
        <taxon>Cnidaria</taxon>
        <taxon>Anthozoa</taxon>
        <taxon>Hexacorallia</taxon>
        <taxon>Actiniaria</taxon>
        <taxon>Actiniidae</taxon>
        <taxon>Actinia</taxon>
    </lineage>
</organism>
<feature type="transmembrane region" description="Helical" evidence="2">
    <location>
        <begin position="136"/>
        <end position="159"/>
    </location>
</feature>
<dbReference type="RefSeq" id="XP_031567511.1">
    <property type="nucleotide sequence ID" value="XM_031711651.1"/>
</dbReference>
<dbReference type="KEGG" id="aten:116302374"/>
<protein>
    <submittedName>
        <fullName evidence="5">Uncharacterized protein LOC116302374</fullName>
    </submittedName>
</protein>
<evidence type="ECO:0000256" key="1">
    <source>
        <dbReference type="SAM" id="MobiDB-lite"/>
    </source>
</evidence>
<feature type="signal peptide" evidence="3">
    <location>
        <begin position="1"/>
        <end position="26"/>
    </location>
</feature>
<evidence type="ECO:0000313" key="5">
    <source>
        <dbReference type="RefSeq" id="XP_031567511.1"/>
    </source>
</evidence>
<keyword evidence="2" id="KW-0812">Transmembrane</keyword>
<evidence type="ECO:0000313" key="4">
    <source>
        <dbReference type="Proteomes" id="UP000515163"/>
    </source>
</evidence>
<accession>A0A6P8IKM9</accession>
<dbReference type="OrthoDB" id="6148872at2759"/>
<dbReference type="GeneID" id="116302374"/>
<dbReference type="AlphaFoldDB" id="A0A6P8IKM9"/>
<proteinExistence type="predicted"/>
<keyword evidence="3" id="KW-0732">Signal</keyword>
<reference evidence="5" key="1">
    <citation type="submission" date="2025-08" db="UniProtKB">
        <authorList>
            <consortium name="RefSeq"/>
        </authorList>
    </citation>
    <scope>IDENTIFICATION</scope>
    <source>
        <tissue evidence="5">Tentacle</tissue>
    </source>
</reference>
<feature type="chain" id="PRO_5027710466" evidence="3">
    <location>
        <begin position="27"/>
        <end position="226"/>
    </location>
</feature>
<keyword evidence="2" id="KW-1133">Transmembrane helix</keyword>
<feature type="region of interest" description="Disordered" evidence="1">
    <location>
        <begin position="177"/>
        <end position="226"/>
    </location>
</feature>
<feature type="compositionally biased region" description="Polar residues" evidence="1">
    <location>
        <begin position="200"/>
        <end position="217"/>
    </location>
</feature>
<gene>
    <name evidence="5" type="primary">LOC116302374</name>
</gene>
<keyword evidence="2" id="KW-0472">Membrane</keyword>
<name>A0A6P8IKM9_ACTTE</name>
<feature type="compositionally biased region" description="Basic residues" evidence="1">
    <location>
        <begin position="177"/>
        <end position="191"/>
    </location>
</feature>
<dbReference type="InParanoid" id="A0A6P8IKM9"/>
<evidence type="ECO:0000256" key="2">
    <source>
        <dbReference type="SAM" id="Phobius"/>
    </source>
</evidence>
<evidence type="ECO:0000256" key="3">
    <source>
        <dbReference type="SAM" id="SignalP"/>
    </source>
</evidence>
<sequence>MELRFLKAFILVFTAFLCHIFGRTNSEIVKCHKNETCGYNSQCISKECLCNEGFISLVKPVGVKGKDCVDRKCEDGKCVTCIDKTRCKRCVRYLIEGTGKCTDECKTEVILKFTGNEQGDVCKAAEESKWTKAQTIGLIVGLSLAAVVIIVVVIVIIIIKKRKIDEDTDRQIKEIRARKKKERQERRKARNAAKSANAQEGKQGSIPDSTGNDSSGNVLGAKDFEV</sequence>
<keyword evidence="4" id="KW-1185">Reference proteome</keyword>